<evidence type="ECO:0000313" key="2">
    <source>
        <dbReference type="Proteomes" id="UP000245216"/>
    </source>
</evidence>
<dbReference type="PANTHER" id="PTHR47017">
    <property type="entry name" value="ACYL-COA"/>
    <property type="match status" value="1"/>
</dbReference>
<dbReference type="RefSeq" id="WP_109088684.1">
    <property type="nucleotide sequence ID" value="NZ_QEXO01000002.1"/>
</dbReference>
<name>A0A2U2BJZ8_ALCFA</name>
<dbReference type="Gene3D" id="3.40.630.30">
    <property type="match status" value="1"/>
</dbReference>
<keyword evidence="1" id="KW-0808">Transferase</keyword>
<sequence>MASTEPIQFSLCTQLSQLDAAHWDALSGHHLLLSHAFLTALDAAGCATPQTGWSPHYLLMHRGQRLCGAVPLYLKHHSRGEYVFDQGWAQAYQRHGLDYYPKLLCAIPFTPVSGPRLLARTQEDRVLLARQLIQLTQSNQLSSVHVLFPNPDDRQALEQAGFMIRHDVQFHWQNQDYGNYEDFLASLTQQKRKKMRQDSRKVYEQGLSFEHKQGQDISEQNLDYFYQCYANTYQERGQRPYLNRDFFARLHAQLPESLVLILAQQDGQDVACALSLRDGHTLYGRYWGCTRYVPGLHFETCYNQAIQFCIAQQLRFFEGGAQGEHKLSRGLLPTPTSSAHWIADPRFAHAIEEFLHEEAGHVARYQEALSSHTPFKTLAG</sequence>
<evidence type="ECO:0000313" key="1">
    <source>
        <dbReference type="EMBL" id="PWE14340.1"/>
    </source>
</evidence>
<dbReference type="STRING" id="511.UZ73_05260"/>
<organism evidence="1 2">
    <name type="scientific">Alcaligenes faecalis</name>
    <dbReference type="NCBI Taxonomy" id="511"/>
    <lineage>
        <taxon>Bacteria</taxon>
        <taxon>Pseudomonadati</taxon>
        <taxon>Pseudomonadota</taxon>
        <taxon>Betaproteobacteria</taxon>
        <taxon>Burkholderiales</taxon>
        <taxon>Alcaligenaceae</taxon>
        <taxon>Alcaligenes</taxon>
    </lineage>
</organism>
<dbReference type="InterPro" id="IPR016181">
    <property type="entry name" value="Acyl_CoA_acyltransferase"/>
</dbReference>
<dbReference type="AlphaFoldDB" id="A0A2U2BJZ8"/>
<comment type="caution">
    <text evidence="1">The sequence shown here is derived from an EMBL/GenBank/DDBJ whole genome shotgun (WGS) entry which is preliminary data.</text>
</comment>
<protein>
    <submittedName>
        <fullName evidence="1">GNAT family N-acetyltransferase</fullName>
    </submittedName>
</protein>
<dbReference type="Proteomes" id="UP000245216">
    <property type="component" value="Unassembled WGS sequence"/>
</dbReference>
<dbReference type="EMBL" id="QEXO01000002">
    <property type="protein sequence ID" value="PWE14340.1"/>
    <property type="molecule type" value="Genomic_DNA"/>
</dbReference>
<reference evidence="1 2" key="2">
    <citation type="submission" date="2018-05" db="EMBL/GenBank/DDBJ databases">
        <authorList>
            <person name="Lanie J.A."/>
            <person name="Ng W.-L."/>
            <person name="Kazmierczak K.M."/>
            <person name="Andrzejewski T.M."/>
            <person name="Davidsen T.M."/>
            <person name="Wayne K.J."/>
            <person name="Tettelin H."/>
            <person name="Glass J.I."/>
            <person name="Rusch D."/>
            <person name="Podicherti R."/>
            <person name="Tsui H.-C.T."/>
            <person name="Winkler M.E."/>
        </authorList>
    </citation>
    <scope>NUCLEOTIDE SEQUENCE [LARGE SCALE GENOMIC DNA]</scope>
    <source>
        <strain evidence="1 2">YBY</strain>
    </source>
</reference>
<dbReference type="SUPFAM" id="SSF55729">
    <property type="entry name" value="Acyl-CoA N-acyltransferases (Nat)"/>
    <property type="match status" value="1"/>
</dbReference>
<dbReference type="InterPro" id="IPR007434">
    <property type="entry name" value="FemAB-like"/>
</dbReference>
<accession>A0A2U2BJZ8</accession>
<dbReference type="PANTHER" id="PTHR47017:SF1">
    <property type="entry name" value="ACYL-COA"/>
    <property type="match status" value="1"/>
</dbReference>
<dbReference type="Pfam" id="PF04339">
    <property type="entry name" value="FemAB_like"/>
    <property type="match status" value="1"/>
</dbReference>
<dbReference type="GO" id="GO:0016740">
    <property type="term" value="F:transferase activity"/>
    <property type="evidence" value="ECO:0007669"/>
    <property type="project" value="UniProtKB-KW"/>
</dbReference>
<reference evidence="1 2" key="1">
    <citation type="submission" date="2018-05" db="EMBL/GenBank/DDBJ databases">
        <title>Genome Sequence of an Efficient Indole-Degrading Bacterium, Alcaligenes sp.YBY.</title>
        <authorList>
            <person name="Yang B."/>
        </authorList>
    </citation>
    <scope>NUCLEOTIDE SEQUENCE [LARGE SCALE GENOMIC DNA]</scope>
    <source>
        <strain evidence="1 2">YBY</strain>
    </source>
</reference>
<gene>
    <name evidence="1" type="ORF">DF183_06300</name>
</gene>
<proteinExistence type="predicted"/>